<reference evidence="1" key="1">
    <citation type="submission" date="2020-05" db="EMBL/GenBank/DDBJ databases">
        <title>Large-scale comparative analyses of tick genomes elucidate their genetic diversity and vector capacities.</title>
        <authorList>
            <person name="Jia N."/>
            <person name="Wang J."/>
            <person name="Shi W."/>
            <person name="Du L."/>
            <person name="Sun Y."/>
            <person name="Zhan W."/>
            <person name="Jiang J."/>
            <person name="Wang Q."/>
            <person name="Zhang B."/>
            <person name="Ji P."/>
            <person name="Sakyi L.B."/>
            <person name="Cui X."/>
            <person name="Yuan T."/>
            <person name="Jiang B."/>
            <person name="Yang W."/>
            <person name="Lam T.T.-Y."/>
            <person name="Chang Q."/>
            <person name="Ding S."/>
            <person name="Wang X."/>
            <person name="Zhu J."/>
            <person name="Ruan X."/>
            <person name="Zhao L."/>
            <person name="Wei J."/>
            <person name="Que T."/>
            <person name="Du C."/>
            <person name="Cheng J."/>
            <person name="Dai P."/>
            <person name="Han X."/>
            <person name="Huang E."/>
            <person name="Gao Y."/>
            <person name="Liu J."/>
            <person name="Shao H."/>
            <person name="Ye R."/>
            <person name="Li L."/>
            <person name="Wei W."/>
            <person name="Wang X."/>
            <person name="Wang C."/>
            <person name="Yang T."/>
            <person name="Huo Q."/>
            <person name="Li W."/>
            <person name="Guo W."/>
            <person name="Chen H."/>
            <person name="Zhou L."/>
            <person name="Ni X."/>
            <person name="Tian J."/>
            <person name="Zhou Y."/>
            <person name="Sheng Y."/>
            <person name="Liu T."/>
            <person name="Pan Y."/>
            <person name="Xia L."/>
            <person name="Li J."/>
            <person name="Zhao F."/>
            <person name="Cao W."/>
        </authorList>
    </citation>
    <scope>NUCLEOTIDE SEQUENCE</scope>
    <source>
        <strain evidence="1">Dsil-2018</strain>
    </source>
</reference>
<gene>
    <name evidence="1" type="ORF">HPB49_020486</name>
</gene>
<name>A0ACB8CSP2_DERSI</name>
<organism evidence="1 2">
    <name type="scientific">Dermacentor silvarum</name>
    <name type="common">Tick</name>
    <dbReference type="NCBI Taxonomy" id="543639"/>
    <lineage>
        <taxon>Eukaryota</taxon>
        <taxon>Metazoa</taxon>
        <taxon>Ecdysozoa</taxon>
        <taxon>Arthropoda</taxon>
        <taxon>Chelicerata</taxon>
        <taxon>Arachnida</taxon>
        <taxon>Acari</taxon>
        <taxon>Parasitiformes</taxon>
        <taxon>Ixodida</taxon>
        <taxon>Ixodoidea</taxon>
        <taxon>Ixodidae</taxon>
        <taxon>Rhipicephalinae</taxon>
        <taxon>Dermacentor</taxon>
    </lineage>
</organism>
<dbReference type="Proteomes" id="UP000821865">
    <property type="component" value="Chromosome 5"/>
</dbReference>
<sequence>MLRLPANQDDRPLVQVLNNVDAASAVQEVDLTNCILVDPDELHRHIGRCKGLRSLRCVACKLRPSDLLRLMLERLPSLVQVQFSLVAQTGVGSEISQPCAKCTSKSAATRTSRSSPNLLRFCPNLNELRVHVVSGTFWNALLECRAILEERVHLETFTFSSEVPASIQRLPVRPLEFASCAVVCANVTHRRSFNSWSCVRLRDLATAGSGVHVLPAATGRGDRSRRRRGPHRGLDSFGRPQARGATHGDSLRELFSAALLENIVELNEGALSFLRALSAPPCGLCHPFALDRLARNCRHLEDLDVRIYRRGSFVRCSVCECEFHLLEARKRLSRLTLSDVPKLASLQFLESSQVGTLRLSDCPDPWHPDFARLGQLLANNSALRSLVLRHDALPFGETAFLANLCHMTGLQYLCLVTALRVSGNVAATFVRELAAKMPRLKCLHVHYRATADGAEQRVTWMRREGAVSSSDGVVRDAPCFLCSTATFIGLAKPVNHDYHMTL</sequence>
<dbReference type="EMBL" id="CM023474">
    <property type="protein sequence ID" value="KAH7950169.1"/>
    <property type="molecule type" value="Genomic_DNA"/>
</dbReference>
<evidence type="ECO:0000313" key="1">
    <source>
        <dbReference type="EMBL" id="KAH7950169.1"/>
    </source>
</evidence>
<keyword evidence="2" id="KW-1185">Reference proteome</keyword>
<comment type="caution">
    <text evidence="1">The sequence shown here is derived from an EMBL/GenBank/DDBJ whole genome shotgun (WGS) entry which is preliminary data.</text>
</comment>
<proteinExistence type="predicted"/>
<evidence type="ECO:0000313" key="2">
    <source>
        <dbReference type="Proteomes" id="UP000821865"/>
    </source>
</evidence>
<accession>A0ACB8CSP2</accession>
<protein>
    <submittedName>
        <fullName evidence="1">Uncharacterized protein</fullName>
    </submittedName>
</protein>